<dbReference type="KEGG" id="lul:LPB138_08555"/>
<keyword evidence="2" id="KW-1185">Reference proteome</keyword>
<reference evidence="1 2" key="1">
    <citation type="submission" date="2016-10" db="EMBL/GenBank/DDBJ databases">
        <title>Lutibacter sp. LPB0138, isolated from marine gastropod.</title>
        <authorList>
            <person name="Kim E."/>
            <person name="Yi H."/>
        </authorList>
    </citation>
    <scope>NUCLEOTIDE SEQUENCE [LARGE SCALE GENOMIC DNA]</scope>
    <source>
        <strain evidence="1 2">LPB0138</strain>
    </source>
</reference>
<name>A0A1D8P825_9FLAO</name>
<accession>A0A1D8P825</accession>
<organism evidence="1 2">
    <name type="scientific">Urechidicola croceus</name>
    <dbReference type="NCBI Taxonomy" id="1850246"/>
    <lineage>
        <taxon>Bacteria</taxon>
        <taxon>Pseudomonadati</taxon>
        <taxon>Bacteroidota</taxon>
        <taxon>Flavobacteriia</taxon>
        <taxon>Flavobacteriales</taxon>
        <taxon>Flavobacteriaceae</taxon>
        <taxon>Urechidicola</taxon>
    </lineage>
</organism>
<proteinExistence type="predicted"/>
<gene>
    <name evidence="1" type="ORF">LPB138_08555</name>
</gene>
<dbReference type="STRING" id="1850246.LPB138_08555"/>
<evidence type="ECO:0000313" key="2">
    <source>
        <dbReference type="Proteomes" id="UP000176050"/>
    </source>
</evidence>
<dbReference type="Proteomes" id="UP000176050">
    <property type="component" value="Chromosome"/>
</dbReference>
<protein>
    <submittedName>
        <fullName evidence="1">Uncharacterized protein</fullName>
    </submittedName>
</protein>
<sequence>MFLSLMNFLGFGQEKKETELKTESELKLEEIFFIGDNNFFFDKSKCVVEHNNNKVTDFTFVGNKEIFEKLDEKDDFEFKYFIYPPELRIRNLTLTKNMETRITKNNHLDSEVGIYFGEHGLFEGDFFIKNGWIRIIGFGEVYGKKYPIKINFKL</sequence>
<evidence type="ECO:0000313" key="1">
    <source>
        <dbReference type="EMBL" id="AOW20724.1"/>
    </source>
</evidence>
<dbReference type="AlphaFoldDB" id="A0A1D8P825"/>
<dbReference type="EMBL" id="CP017478">
    <property type="protein sequence ID" value="AOW20724.1"/>
    <property type="molecule type" value="Genomic_DNA"/>
</dbReference>